<name>A0A9W5XHS5_9ACTN</name>
<feature type="transmembrane region" description="Helical" evidence="1">
    <location>
        <begin position="292"/>
        <end position="314"/>
    </location>
</feature>
<comment type="caution">
    <text evidence="2">The sequence shown here is derived from an EMBL/GenBank/DDBJ whole genome shotgun (WGS) entry which is preliminary data.</text>
</comment>
<gene>
    <name evidence="2" type="ORF">Vse01_00800</name>
</gene>
<evidence type="ECO:0000313" key="3">
    <source>
        <dbReference type="Proteomes" id="UP000607311"/>
    </source>
</evidence>
<protein>
    <submittedName>
        <fullName evidence="2">Transporter</fullName>
    </submittedName>
</protein>
<keyword evidence="1" id="KW-0812">Transmembrane</keyword>
<keyword evidence="1" id="KW-0472">Membrane</keyword>
<evidence type="ECO:0000313" key="2">
    <source>
        <dbReference type="EMBL" id="GIJ30932.1"/>
    </source>
</evidence>
<dbReference type="AlphaFoldDB" id="A0A9W5XHS5"/>
<keyword evidence="1" id="KW-1133">Transmembrane helix</keyword>
<proteinExistence type="predicted"/>
<feature type="transmembrane region" description="Helical" evidence="1">
    <location>
        <begin position="162"/>
        <end position="183"/>
    </location>
</feature>
<feature type="transmembrane region" description="Helical" evidence="1">
    <location>
        <begin position="190"/>
        <end position="208"/>
    </location>
</feature>
<keyword evidence="3" id="KW-1185">Reference proteome</keyword>
<organism evidence="2 3">
    <name type="scientific">Micromonospora sediminimaris</name>
    <dbReference type="NCBI Taxonomy" id="547162"/>
    <lineage>
        <taxon>Bacteria</taxon>
        <taxon>Bacillati</taxon>
        <taxon>Actinomycetota</taxon>
        <taxon>Actinomycetes</taxon>
        <taxon>Micromonosporales</taxon>
        <taxon>Micromonosporaceae</taxon>
        <taxon>Micromonospora</taxon>
    </lineage>
</organism>
<feature type="transmembrane region" description="Helical" evidence="1">
    <location>
        <begin position="69"/>
        <end position="92"/>
    </location>
</feature>
<accession>A0A9W5XHS5</accession>
<evidence type="ECO:0000256" key="1">
    <source>
        <dbReference type="SAM" id="Phobius"/>
    </source>
</evidence>
<dbReference type="Proteomes" id="UP000607311">
    <property type="component" value="Unassembled WGS sequence"/>
</dbReference>
<sequence length="321" mass="34442">MWVAWRQHRRQALVTLIGLAVLAAVLVPTGLAIRGRFAELGLPQCLRQDTETAECVRAFNQFNSQHDTALLVGILFLVLPLLVGLFWGAPLVSREVEQGTHRFVWTQGVSRTRWAATKFGLVGALTLGAAVVYGLGMAWWLSPLVAGGGRSRFDVLFFDMQGVAPIGYTLFAVALGVFAGTVWPRMLPAMAVTLAGFAAVRVALTVLARPHYLPGREHTTPLVSTAGLDETALRGAWTISNGIRDGSGAMVAPGAQVICPPGATAPTGGQCGAEFGAGAYNWVLYQPADRYWLFQGIETGVFVALAAILLYLAVWRVRRIA</sequence>
<dbReference type="EMBL" id="BOPD01000002">
    <property type="protein sequence ID" value="GIJ30932.1"/>
    <property type="molecule type" value="Genomic_DNA"/>
</dbReference>
<feature type="transmembrane region" description="Helical" evidence="1">
    <location>
        <begin position="12"/>
        <end position="33"/>
    </location>
</feature>
<feature type="transmembrane region" description="Helical" evidence="1">
    <location>
        <begin position="119"/>
        <end position="142"/>
    </location>
</feature>
<reference evidence="2" key="1">
    <citation type="submission" date="2021-01" db="EMBL/GenBank/DDBJ databases">
        <title>Whole genome shotgun sequence of Verrucosispora sediminis NBRC 107745.</title>
        <authorList>
            <person name="Komaki H."/>
            <person name="Tamura T."/>
        </authorList>
    </citation>
    <scope>NUCLEOTIDE SEQUENCE</scope>
    <source>
        <strain evidence="2">NBRC 107745</strain>
    </source>
</reference>